<keyword evidence="2" id="KW-0472">Membrane</keyword>
<evidence type="ECO:0008006" key="5">
    <source>
        <dbReference type="Google" id="ProtNLM"/>
    </source>
</evidence>
<dbReference type="EMBL" id="MGIR01000001">
    <property type="protein sequence ID" value="OGM91653.1"/>
    <property type="molecule type" value="Genomic_DNA"/>
</dbReference>
<feature type="region of interest" description="Disordered" evidence="1">
    <location>
        <begin position="19"/>
        <end position="53"/>
    </location>
</feature>
<dbReference type="Proteomes" id="UP000178946">
    <property type="component" value="Unassembled WGS sequence"/>
</dbReference>
<comment type="caution">
    <text evidence="3">The sequence shown here is derived from an EMBL/GenBank/DDBJ whole genome shotgun (WGS) entry which is preliminary data.</text>
</comment>
<reference evidence="3 4" key="1">
    <citation type="journal article" date="2016" name="Nat. Commun.">
        <title>Thousands of microbial genomes shed light on interconnected biogeochemical processes in an aquifer system.</title>
        <authorList>
            <person name="Anantharaman K."/>
            <person name="Brown C.T."/>
            <person name="Hug L.A."/>
            <person name="Sharon I."/>
            <person name="Castelle C.J."/>
            <person name="Probst A.J."/>
            <person name="Thomas B.C."/>
            <person name="Singh A."/>
            <person name="Wilkins M.J."/>
            <person name="Karaoz U."/>
            <person name="Brodie E.L."/>
            <person name="Williams K.H."/>
            <person name="Hubbard S.S."/>
            <person name="Banfield J.F."/>
        </authorList>
    </citation>
    <scope>NUCLEOTIDE SEQUENCE [LARGE SCALE GENOMIC DNA]</scope>
</reference>
<gene>
    <name evidence="3" type="ORF">A3A20_01810</name>
</gene>
<sequence length="642" mass="69971">MALEELEKELYRRDFDISEKRRAKRSSTSGRPAGHAGEQASKPPETWGEKSENERGVIEGAFEEAFEKTTSVGRRLFFVIIGVSVLVIAVSGFYLYQVFSARGIAVAIEAPDQTFIGSPFMLSVVTKNDSRSVLSEASITLNLPPGTVIVGEASDKTVEIKELGSIGLGGINRQDFEVIVLDGENTIKNFEVALVYKPSTLTTPFEKKIVKNVAVGKPALTLEVFAPNRVFSGENFELSLNYANNADFDFENLNLKIEYPPSFTFKSATLNPDAGNNFWNLGDLKSGSEGILVIDGNIVGPDQSFFDLRSTISVSLAGKRYDIVGRNTSLSISPSPLALSIFVNDSVDYIAKPGDFLNYMITYQNNTGTGLRDVILTLRLVGEMFDFTNVNTDGFVSSLNRVVSWNAANVPELRLLPAGARGNVNVSIKATSAYPISRLNDKDFILSASAQIESPTVPALVGAERTIGVAALETKVGGRIDINAKAFFRDAASGILNSGPWPPMVDAPTQYTVHWELKNFSTDVSSVEVRAFLLGGIRWTGKVQSNIENIPEYNERTQEIIWKIPRIQATRGIIGEPIKSIFQIEATPSVGFIGRYLPLVSETRVRGIDEFTGLEITNLDFGLSTVLTDDMTVGAGQGAVRQ</sequence>
<proteinExistence type="predicted"/>
<dbReference type="AlphaFoldDB" id="A0A1F8DSN8"/>
<feature type="transmembrane region" description="Helical" evidence="2">
    <location>
        <begin position="76"/>
        <end position="96"/>
    </location>
</feature>
<name>A0A1F8DSN8_9BACT</name>
<evidence type="ECO:0000256" key="1">
    <source>
        <dbReference type="SAM" id="MobiDB-lite"/>
    </source>
</evidence>
<protein>
    <recommendedName>
        <fullName evidence="5">DUF11 domain-containing protein</fullName>
    </recommendedName>
</protein>
<keyword evidence="2" id="KW-1133">Transmembrane helix</keyword>
<accession>A0A1F8DSN8</accession>
<evidence type="ECO:0000313" key="4">
    <source>
        <dbReference type="Proteomes" id="UP000178946"/>
    </source>
</evidence>
<evidence type="ECO:0000256" key="2">
    <source>
        <dbReference type="SAM" id="Phobius"/>
    </source>
</evidence>
<organism evidence="3 4">
    <name type="scientific">Candidatus Wolfebacteria bacterium RIFCSPLOWO2_01_FULL_45_19</name>
    <dbReference type="NCBI Taxonomy" id="1802557"/>
    <lineage>
        <taxon>Bacteria</taxon>
        <taxon>Candidatus Wolfeibacteriota</taxon>
    </lineage>
</organism>
<keyword evidence="2" id="KW-0812">Transmembrane</keyword>
<dbReference type="STRING" id="1802557.A3A20_01810"/>
<evidence type="ECO:0000313" key="3">
    <source>
        <dbReference type="EMBL" id="OGM91653.1"/>
    </source>
</evidence>